<dbReference type="EMBL" id="JAPXFL010000002">
    <property type="protein sequence ID" value="KAK9510031.1"/>
    <property type="molecule type" value="Genomic_DNA"/>
</dbReference>
<gene>
    <name evidence="3" type="ORF">O3M35_004904</name>
</gene>
<accession>A0AAW1DGT2</accession>
<dbReference type="SUPFAM" id="SSF50814">
    <property type="entry name" value="Lipocalins"/>
    <property type="match status" value="1"/>
</dbReference>
<feature type="signal peptide" evidence="1">
    <location>
        <begin position="1"/>
        <end position="18"/>
    </location>
</feature>
<dbReference type="Gene3D" id="2.40.128.20">
    <property type="match status" value="1"/>
</dbReference>
<sequence>MFTFTALLLVGLFALSSATSYEPECTNYPAKQDLNSKAFFKGTWYITHALNPDSTSDVHDLTVCHIIKPQYYSPILYQFYKMTVPREQQSSYVQGYAILNDGDSKFVTQFRPVTKDGEPLTKFVPFIETIIDTDYENYAVGYFCVEHPDGLVGGNIVVLGRSPNPDKIHADIDVVLNRIGLKLSDLISTKKLNCPED</sequence>
<evidence type="ECO:0000256" key="1">
    <source>
        <dbReference type="SAM" id="SignalP"/>
    </source>
</evidence>
<feature type="chain" id="PRO_5043430058" description="Nitrophorin domain-containing protein" evidence="1">
    <location>
        <begin position="19"/>
        <end position="197"/>
    </location>
</feature>
<name>A0AAW1DGT2_9HEMI</name>
<keyword evidence="1" id="KW-0732">Signal</keyword>
<reference evidence="3 4" key="1">
    <citation type="submission" date="2022-12" db="EMBL/GenBank/DDBJ databases">
        <title>Chromosome-level genome assembly of true bugs.</title>
        <authorList>
            <person name="Ma L."/>
            <person name="Li H."/>
        </authorList>
    </citation>
    <scope>NUCLEOTIDE SEQUENCE [LARGE SCALE GENOMIC DNA]</scope>
    <source>
        <strain evidence="3">Lab_2022b</strain>
    </source>
</reference>
<proteinExistence type="predicted"/>
<dbReference type="InterPro" id="IPR012674">
    <property type="entry name" value="Calycin"/>
</dbReference>
<keyword evidence="4" id="KW-1185">Reference proteome</keyword>
<comment type="caution">
    <text evidence="3">The sequence shown here is derived from an EMBL/GenBank/DDBJ whole genome shotgun (WGS) entry which is preliminary data.</text>
</comment>
<evidence type="ECO:0000313" key="3">
    <source>
        <dbReference type="EMBL" id="KAK9510031.1"/>
    </source>
</evidence>
<protein>
    <recommendedName>
        <fullName evidence="2">Nitrophorin domain-containing protein</fullName>
    </recommendedName>
</protein>
<dbReference type="GO" id="GO:0051381">
    <property type="term" value="F:histamine binding"/>
    <property type="evidence" value="ECO:0007669"/>
    <property type="project" value="InterPro"/>
</dbReference>
<dbReference type="Pfam" id="PF02087">
    <property type="entry name" value="Nitrophorin"/>
    <property type="match status" value="1"/>
</dbReference>
<organism evidence="3 4">
    <name type="scientific">Rhynocoris fuscipes</name>
    <dbReference type="NCBI Taxonomy" id="488301"/>
    <lineage>
        <taxon>Eukaryota</taxon>
        <taxon>Metazoa</taxon>
        <taxon>Ecdysozoa</taxon>
        <taxon>Arthropoda</taxon>
        <taxon>Hexapoda</taxon>
        <taxon>Insecta</taxon>
        <taxon>Pterygota</taxon>
        <taxon>Neoptera</taxon>
        <taxon>Paraneoptera</taxon>
        <taxon>Hemiptera</taxon>
        <taxon>Heteroptera</taxon>
        <taxon>Panheteroptera</taxon>
        <taxon>Cimicomorpha</taxon>
        <taxon>Reduviidae</taxon>
        <taxon>Harpactorinae</taxon>
        <taxon>Harpactorini</taxon>
        <taxon>Rhynocoris</taxon>
    </lineage>
</organism>
<evidence type="ECO:0000313" key="4">
    <source>
        <dbReference type="Proteomes" id="UP001461498"/>
    </source>
</evidence>
<evidence type="ECO:0000259" key="2">
    <source>
        <dbReference type="Pfam" id="PF02087"/>
    </source>
</evidence>
<dbReference type="InterPro" id="IPR002351">
    <property type="entry name" value="Nitrophorin_domain"/>
</dbReference>
<feature type="domain" description="Nitrophorin" evidence="2">
    <location>
        <begin position="26"/>
        <end position="195"/>
    </location>
</feature>
<dbReference type="Proteomes" id="UP001461498">
    <property type="component" value="Unassembled WGS sequence"/>
</dbReference>
<dbReference type="GO" id="GO:0070026">
    <property type="term" value="F:nitric oxide binding"/>
    <property type="evidence" value="ECO:0007669"/>
    <property type="project" value="InterPro"/>
</dbReference>
<dbReference type="AlphaFoldDB" id="A0AAW1DGT2"/>